<protein>
    <recommendedName>
        <fullName evidence="3">Proteasome subunit alpha type</fullName>
    </recommendedName>
</protein>
<keyword evidence="3" id="KW-0963">Cytoplasm</keyword>
<dbReference type="Pfam" id="PF10584">
    <property type="entry name" value="Proteasome_A_N"/>
    <property type="match status" value="1"/>
</dbReference>
<dbReference type="Proteomes" id="UP000681967">
    <property type="component" value="Unassembled WGS sequence"/>
</dbReference>
<name>A0A8S2PUA7_9BILA</name>
<dbReference type="Gene3D" id="3.60.20.10">
    <property type="entry name" value="Glutamine Phosphoribosylpyrophosphate, subunit 1, domain 1"/>
    <property type="match status" value="1"/>
</dbReference>
<evidence type="ECO:0000256" key="2">
    <source>
        <dbReference type="PROSITE-ProRule" id="PRU00808"/>
    </source>
</evidence>
<evidence type="ECO:0000313" key="6">
    <source>
        <dbReference type="Proteomes" id="UP000681967"/>
    </source>
</evidence>
<dbReference type="EMBL" id="CAJOBH010006867">
    <property type="protein sequence ID" value="CAF4068664.1"/>
    <property type="molecule type" value="Genomic_DNA"/>
</dbReference>
<proteinExistence type="inferred from homology"/>
<dbReference type="InterPro" id="IPR001353">
    <property type="entry name" value="Proteasome_sua/b"/>
</dbReference>
<dbReference type="InterPro" id="IPR050115">
    <property type="entry name" value="Proteasome_alpha"/>
</dbReference>
<evidence type="ECO:0000313" key="5">
    <source>
        <dbReference type="EMBL" id="CAF4068664.1"/>
    </source>
</evidence>
<comment type="caution">
    <text evidence="5">The sequence shown here is derived from an EMBL/GenBank/DDBJ whole genome shotgun (WGS) entry which is preliminary data.</text>
</comment>
<dbReference type="GO" id="GO:0005737">
    <property type="term" value="C:cytoplasm"/>
    <property type="evidence" value="ECO:0007669"/>
    <property type="project" value="UniProtKB-SubCell"/>
</dbReference>
<organism evidence="5 6">
    <name type="scientific">Rotaria magnacalcarata</name>
    <dbReference type="NCBI Taxonomy" id="392030"/>
    <lineage>
        <taxon>Eukaryota</taxon>
        <taxon>Metazoa</taxon>
        <taxon>Spiralia</taxon>
        <taxon>Gnathifera</taxon>
        <taxon>Rotifera</taxon>
        <taxon>Eurotatoria</taxon>
        <taxon>Bdelloidea</taxon>
        <taxon>Philodinida</taxon>
        <taxon>Philodinidae</taxon>
        <taxon>Rotaria</taxon>
    </lineage>
</organism>
<dbReference type="PANTHER" id="PTHR11599">
    <property type="entry name" value="PROTEASOME SUBUNIT ALPHA/BETA"/>
    <property type="match status" value="1"/>
</dbReference>
<dbReference type="InterPro" id="IPR023332">
    <property type="entry name" value="Proteasome_alpha-type"/>
</dbReference>
<dbReference type="PROSITE" id="PS00388">
    <property type="entry name" value="PROTEASOME_ALPHA_1"/>
    <property type="match status" value="1"/>
</dbReference>
<gene>
    <name evidence="5" type="ORF">BYL167_LOCUS17386</name>
</gene>
<dbReference type="PROSITE" id="PS51475">
    <property type="entry name" value="PROTEASOME_ALPHA_2"/>
    <property type="match status" value="1"/>
</dbReference>
<evidence type="ECO:0000256" key="3">
    <source>
        <dbReference type="RuleBase" id="RU000551"/>
    </source>
</evidence>
<dbReference type="Pfam" id="PF00227">
    <property type="entry name" value="Proteasome"/>
    <property type="match status" value="1"/>
</dbReference>
<keyword evidence="3" id="KW-0539">Nucleus</keyword>
<feature type="domain" description="Proteasome alpha-type subunits" evidence="4">
    <location>
        <begin position="8"/>
        <end position="30"/>
    </location>
</feature>
<dbReference type="SMART" id="SM00948">
    <property type="entry name" value="Proteasome_A_N"/>
    <property type="match status" value="1"/>
</dbReference>
<comment type="subcellular location">
    <subcellularLocation>
        <location evidence="3">Cytoplasm</location>
    </subcellularLocation>
    <subcellularLocation>
        <location evidence="3">Nucleus</location>
    </subcellularLocation>
</comment>
<dbReference type="SUPFAM" id="SSF56235">
    <property type="entry name" value="N-terminal nucleophile aminohydrolases (Ntn hydrolases)"/>
    <property type="match status" value="1"/>
</dbReference>
<dbReference type="AlphaFoldDB" id="A0A8S2PUA7"/>
<comment type="subunit">
    <text evidence="3">The 26S proteasome consists of a 20S proteasome core and two 19S regulatory subunits.</text>
</comment>
<sequence length="135" mass="14889">MSSIGSGYDLSASQFSPDGRVFQVEYANKAVEASGTVVALRCKDGVAFAIEKIVTSRLYESGSNKRIHNVDKHIGMAVAGLLADARQLLTVARDEAKQYKYDYGVSIPVKYLADRLAMYMHAYTLYGFVRPFGCF</sequence>
<dbReference type="InterPro" id="IPR000426">
    <property type="entry name" value="Proteasome_asu_N"/>
</dbReference>
<dbReference type="GO" id="GO:0006511">
    <property type="term" value="P:ubiquitin-dependent protein catabolic process"/>
    <property type="evidence" value="ECO:0007669"/>
    <property type="project" value="InterPro"/>
</dbReference>
<accession>A0A8S2PUA7</accession>
<dbReference type="InterPro" id="IPR029055">
    <property type="entry name" value="Ntn_hydrolases_N"/>
</dbReference>
<evidence type="ECO:0000259" key="4">
    <source>
        <dbReference type="PROSITE" id="PS00388"/>
    </source>
</evidence>
<dbReference type="GO" id="GO:0019773">
    <property type="term" value="C:proteasome core complex, alpha-subunit complex"/>
    <property type="evidence" value="ECO:0007669"/>
    <property type="project" value="UniProtKB-UniRule"/>
</dbReference>
<feature type="non-terminal residue" evidence="5">
    <location>
        <position position="135"/>
    </location>
</feature>
<reference evidence="5" key="1">
    <citation type="submission" date="2021-02" db="EMBL/GenBank/DDBJ databases">
        <authorList>
            <person name="Nowell W R."/>
        </authorList>
    </citation>
    <scope>NUCLEOTIDE SEQUENCE</scope>
</reference>
<keyword evidence="1 2" id="KW-0647">Proteasome</keyword>
<evidence type="ECO:0000256" key="1">
    <source>
        <dbReference type="ARBA" id="ARBA00022942"/>
    </source>
</evidence>
<dbReference type="GO" id="GO:0005634">
    <property type="term" value="C:nucleus"/>
    <property type="evidence" value="ECO:0007669"/>
    <property type="project" value="UniProtKB-SubCell"/>
</dbReference>
<comment type="similarity">
    <text evidence="2 3">Belongs to the peptidase T1A family.</text>
</comment>